<sequence length="118" mass="13760">MPQKIQGLTSKSFQSGDELRRNRPYNISTAWPIYHYSQLGINAPRHALIRSSFHVATYIYLRYLHPPFECKLETAPWSVHLTKFDVINFLVIQIGIRNTENTWHKPEIPVALAMASYF</sequence>
<name>A0A0C2MDH2_THEKT</name>
<dbReference type="EMBL" id="JWZT01005004">
    <property type="protein sequence ID" value="KII62359.1"/>
    <property type="molecule type" value="Genomic_DNA"/>
</dbReference>
<evidence type="ECO:0000313" key="1">
    <source>
        <dbReference type="EMBL" id="KII62359.1"/>
    </source>
</evidence>
<proteinExistence type="predicted"/>
<keyword evidence="2" id="KW-1185">Reference proteome</keyword>
<accession>A0A0C2MDH2</accession>
<dbReference type="Proteomes" id="UP000031668">
    <property type="component" value="Unassembled WGS sequence"/>
</dbReference>
<evidence type="ECO:0000313" key="2">
    <source>
        <dbReference type="Proteomes" id="UP000031668"/>
    </source>
</evidence>
<reference evidence="1 2" key="1">
    <citation type="journal article" date="2014" name="Genome Biol. Evol.">
        <title>The genome of the myxosporean Thelohanellus kitauei shows adaptations to nutrient acquisition within its fish host.</title>
        <authorList>
            <person name="Yang Y."/>
            <person name="Xiong J."/>
            <person name="Zhou Z."/>
            <person name="Huo F."/>
            <person name="Miao W."/>
            <person name="Ran C."/>
            <person name="Liu Y."/>
            <person name="Zhang J."/>
            <person name="Feng J."/>
            <person name="Wang M."/>
            <person name="Wang M."/>
            <person name="Wang L."/>
            <person name="Yao B."/>
        </authorList>
    </citation>
    <scope>NUCLEOTIDE SEQUENCE [LARGE SCALE GENOMIC DNA]</scope>
    <source>
        <strain evidence="1">Wuqing</strain>
    </source>
</reference>
<comment type="caution">
    <text evidence="1">The sequence shown here is derived from an EMBL/GenBank/DDBJ whole genome shotgun (WGS) entry which is preliminary data.</text>
</comment>
<dbReference type="AlphaFoldDB" id="A0A0C2MDH2"/>
<gene>
    <name evidence="1" type="ORF">RF11_11689</name>
</gene>
<organism evidence="1 2">
    <name type="scientific">Thelohanellus kitauei</name>
    <name type="common">Myxosporean</name>
    <dbReference type="NCBI Taxonomy" id="669202"/>
    <lineage>
        <taxon>Eukaryota</taxon>
        <taxon>Metazoa</taxon>
        <taxon>Cnidaria</taxon>
        <taxon>Myxozoa</taxon>
        <taxon>Myxosporea</taxon>
        <taxon>Bivalvulida</taxon>
        <taxon>Platysporina</taxon>
        <taxon>Myxobolidae</taxon>
        <taxon>Thelohanellus</taxon>
    </lineage>
</organism>
<protein>
    <submittedName>
        <fullName evidence="1">Uncharacterized protein</fullName>
    </submittedName>
</protein>